<sequence length="515" mass="53445">MAILSALLLAVGLMLAGPNSAGAATDPYNTGVTVNPLKAGCEAAAPTCNNVGTTNSFFNGEDIKLLYSQNFYCDTSVSSAASSKCEAGAKYSKLPPGTAAGAVDPLYIPIPLGFTPVPSYVQCQATPMCIDHPSTIDLSRIAGALPGAPTPASVQNAMLPGHDHIITTRNNDQPEWWPVVAVGVTNQAAWTAITTAKNYATMQALEGKPSSGVTGEIPTNVFLWFQALPGHVNPADASKNFDQAPPAAANGLAIDNLKKDCGTSATGCNNPRDYVGQTRAWIGNASTAQGSNVNLLYSSPFFCDTSVQKAGANPCEAGQKPNKVPPDITSAQFTDPLYIPTPLFKQPVNDLQCPTGLPCIDHPMSADLSRLATALGAPASALANFALPGHDHIITDRNNNNPEWWPVTVIGVTNPASFALISQAHSYAEVKKLEADPANGVLEVPTNIFLFFQTVPGTGVATAAFTPTPVGAPNTGGGSTAGLQHQSLLDFGVLLLLGAGGALMLARRRRDTMAG</sequence>
<dbReference type="RefSeq" id="WP_249769503.1">
    <property type="nucleotide sequence ID" value="NZ_CP097332.1"/>
</dbReference>
<proteinExistence type="predicted"/>
<keyword evidence="1" id="KW-1133">Transmembrane helix</keyword>
<reference evidence="3" key="1">
    <citation type="journal article" date="2018" name="Int. J. Syst. Evol. Microbiol.">
        <title>Jatrophihabitans telluris sp. nov., isolated from sediment soil of lava forest wetlands and the emended description of the genus Jatrophihabitans.</title>
        <authorList>
            <person name="Lee K.C."/>
            <person name="Suh M.K."/>
            <person name="Eom M.K."/>
            <person name="Kim K.K."/>
            <person name="Kim J.S."/>
            <person name="Kim D.S."/>
            <person name="Ko S.H."/>
            <person name="Shin Y.K."/>
            <person name="Lee J.S."/>
        </authorList>
    </citation>
    <scope>NUCLEOTIDE SEQUENCE</scope>
    <source>
        <strain evidence="3">N237</strain>
    </source>
</reference>
<gene>
    <name evidence="3" type="ORF">M6D93_12200</name>
</gene>
<evidence type="ECO:0000313" key="3">
    <source>
        <dbReference type="EMBL" id="UQX87067.1"/>
    </source>
</evidence>
<name>A0ABY4QVC1_9ACTN</name>
<evidence type="ECO:0000256" key="1">
    <source>
        <dbReference type="SAM" id="Phobius"/>
    </source>
</evidence>
<dbReference type="EMBL" id="CP097332">
    <property type="protein sequence ID" value="UQX87067.1"/>
    <property type="molecule type" value="Genomic_DNA"/>
</dbReference>
<keyword evidence="1" id="KW-0812">Transmembrane</keyword>
<keyword evidence="2" id="KW-0732">Signal</keyword>
<feature type="chain" id="PRO_5045582656" description="LPXTG cell wall anchor domain-containing protein" evidence="2">
    <location>
        <begin position="24"/>
        <end position="515"/>
    </location>
</feature>
<organism evidence="3 4">
    <name type="scientific">Jatrophihabitans telluris</name>
    <dbReference type="NCBI Taxonomy" id="2038343"/>
    <lineage>
        <taxon>Bacteria</taxon>
        <taxon>Bacillati</taxon>
        <taxon>Actinomycetota</taxon>
        <taxon>Actinomycetes</taxon>
        <taxon>Jatrophihabitantales</taxon>
        <taxon>Jatrophihabitantaceae</taxon>
        <taxon>Jatrophihabitans</taxon>
    </lineage>
</organism>
<keyword evidence="1" id="KW-0472">Membrane</keyword>
<protein>
    <recommendedName>
        <fullName evidence="5">LPXTG cell wall anchor domain-containing protein</fullName>
    </recommendedName>
</protein>
<dbReference type="Proteomes" id="UP001056336">
    <property type="component" value="Chromosome"/>
</dbReference>
<feature type="transmembrane region" description="Helical" evidence="1">
    <location>
        <begin position="488"/>
        <end position="506"/>
    </location>
</feature>
<feature type="signal peptide" evidence="2">
    <location>
        <begin position="1"/>
        <end position="23"/>
    </location>
</feature>
<evidence type="ECO:0000313" key="4">
    <source>
        <dbReference type="Proteomes" id="UP001056336"/>
    </source>
</evidence>
<accession>A0ABY4QVC1</accession>
<reference evidence="3" key="2">
    <citation type="submission" date="2022-05" db="EMBL/GenBank/DDBJ databases">
        <authorList>
            <person name="Kim J.-S."/>
            <person name="Lee K."/>
            <person name="Suh M."/>
            <person name="Eom M."/>
            <person name="Kim J.-S."/>
            <person name="Kim D.-S."/>
            <person name="Ko S.-H."/>
            <person name="Shin Y."/>
            <person name="Lee J.-S."/>
        </authorList>
    </citation>
    <scope>NUCLEOTIDE SEQUENCE</scope>
    <source>
        <strain evidence="3">N237</strain>
    </source>
</reference>
<keyword evidence="4" id="KW-1185">Reference proteome</keyword>
<evidence type="ECO:0000256" key="2">
    <source>
        <dbReference type="SAM" id="SignalP"/>
    </source>
</evidence>
<evidence type="ECO:0008006" key="5">
    <source>
        <dbReference type="Google" id="ProtNLM"/>
    </source>
</evidence>